<feature type="transmembrane region" description="Helical" evidence="6">
    <location>
        <begin position="404"/>
        <end position="422"/>
    </location>
</feature>
<dbReference type="InterPro" id="IPR050545">
    <property type="entry name" value="Mycobact_MmpL"/>
</dbReference>
<name>A0ABY7ALZ3_9ALTE</name>
<keyword evidence="4 6" id="KW-1133">Transmembrane helix</keyword>
<proteinExistence type="predicted"/>
<dbReference type="InterPro" id="IPR000731">
    <property type="entry name" value="SSD"/>
</dbReference>
<evidence type="ECO:0000256" key="1">
    <source>
        <dbReference type="ARBA" id="ARBA00004651"/>
    </source>
</evidence>
<dbReference type="SUPFAM" id="SSF82866">
    <property type="entry name" value="Multidrug efflux transporter AcrB transmembrane domain"/>
    <property type="match status" value="2"/>
</dbReference>
<evidence type="ECO:0000256" key="6">
    <source>
        <dbReference type="SAM" id="Phobius"/>
    </source>
</evidence>
<evidence type="ECO:0000256" key="4">
    <source>
        <dbReference type="ARBA" id="ARBA00022989"/>
    </source>
</evidence>
<feature type="transmembrane region" description="Helical" evidence="6">
    <location>
        <begin position="224"/>
        <end position="243"/>
    </location>
</feature>
<gene>
    <name evidence="8" type="ORF">OLW01_01825</name>
</gene>
<evidence type="ECO:0000256" key="3">
    <source>
        <dbReference type="ARBA" id="ARBA00022692"/>
    </source>
</evidence>
<feature type="transmembrane region" description="Helical" evidence="6">
    <location>
        <begin position="606"/>
        <end position="625"/>
    </location>
</feature>
<keyword evidence="3 6" id="KW-0812">Transmembrane</keyword>
<feature type="transmembrane region" description="Helical" evidence="6">
    <location>
        <begin position="632"/>
        <end position="652"/>
    </location>
</feature>
<dbReference type="RefSeq" id="WP_268074930.1">
    <property type="nucleotide sequence ID" value="NZ_CP109965.1"/>
</dbReference>
<dbReference type="InterPro" id="IPR004869">
    <property type="entry name" value="MMPL_dom"/>
</dbReference>
<dbReference type="PANTHER" id="PTHR33406">
    <property type="entry name" value="MEMBRANE PROTEIN MJ1562-RELATED"/>
    <property type="match status" value="1"/>
</dbReference>
<dbReference type="Pfam" id="PF03176">
    <property type="entry name" value="MMPL"/>
    <property type="match status" value="2"/>
</dbReference>
<feature type="transmembrane region" description="Helical" evidence="6">
    <location>
        <begin position="250"/>
        <end position="273"/>
    </location>
</feature>
<feature type="domain" description="SSD" evidence="7">
    <location>
        <begin position="250"/>
        <end position="375"/>
    </location>
</feature>
<organism evidence="8 9">
    <name type="scientific">Catenovulum adriaticum</name>
    <dbReference type="NCBI Taxonomy" id="2984846"/>
    <lineage>
        <taxon>Bacteria</taxon>
        <taxon>Pseudomonadati</taxon>
        <taxon>Pseudomonadota</taxon>
        <taxon>Gammaproteobacteria</taxon>
        <taxon>Alteromonadales</taxon>
        <taxon>Alteromonadaceae</taxon>
        <taxon>Catenovulum</taxon>
    </lineage>
</organism>
<protein>
    <submittedName>
        <fullName evidence="8">MMPL family transporter</fullName>
    </submittedName>
</protein>
<dbReference type="Proteomes" id="UP001163726">
    <property type="component" value="Chromosome"/>
</dbReference>
<feature type="transmembrane region" description="Helical" evidence="6">
    <location>
        <begin position="279"/>
        <end position="299"/>
    </location>
</feature>
<dbReference type="EMBL" id="CP109965">
    <property type="protein sequence ID" value="WAJ70580.1"/>
    <property type="molecule type" value="Genomic_DNA"/>
</dbReference>
<evidence type="ECO:0000313" key="9">
    <source>
        <dbReference type="Proteomes" id="UP001163726"/>
    </source>
</evidence>
<comment type="subcellular location">
    <subcellularLocation>
        <location evidence="1">Cell membrane</location>
        <topology evidence="1">Multi-pass membrane protein</topology>
    </subcellularLocation>
</comment>
<accession>A0ABY7ALZ3</accession>
<dbReference type="PANTHER" id="PTHR33406:SF12">
    <property type="entry name" value="BLR2997 PROTEIN"/>
    <property type="match status" value="1"/>
</dbReference>
<feature type="transmembrane region" description="Helical" evidence="6">
    <location>
        <begin position="734"/>
        <end position="758"/>
    </location>
</feature>
<feature type="transmembrane region" description="Helical" evidence="6">
    <location>
        <begin position="353"/>
        <end position="376"/>
    </location>
</feature>
<keyword evidence="9" id="KW-1185">Reference proteome</keyword>
<feature type="domain" description="SSD" evidence="7">
    <location>
        <begin position="631"/>
        <end position="757"/>
    </location>
</feature>
<dbReference type="PROSITE" id="PS50156">
    <property type="entry name" value="SSD"/>
    <property type="match status" value="2"/>
</dbReference>
<keyword evidence="5 6" id="KW-0472">Membrane</keyword>
<evidence type="ECO:0000313" key="8">
    <source>
        <dbReference type="EMBL" id="WAJ70580.1"/>
    </source>
</evidence>
<sequence length="771" mass="85194">MKNYILNRVVVKPSWTLVLSLLLVVLMAFGASSLYFRGDYKVFFGPENPQLQAFESMQKTFSKNDNVTIVLEPESGDVFNPKVLGLVAKITEDAWQTPFSTRVDSVTNYQHTEAEYDDLMVDYLVSEFSDVEITQEMADKTKQVALNEPLLINRMVSPSGHVTMINITVQLPDKLDQTQEVVEIANFVRGIVAKYQTEYPDINFHQAGIIMMNNSFVEESKGDMMTLIPLMFLAVLLMLAILLRSLFATLATLCIIITSIASTMGIAGWLGMYLSTATINVPTIVMTLAIADCVHIIASMNYNLRQGMNKQQAIAEALEINFSPVLITSATTAIGFLTFNFSDVPPLRDLGNLVAVGVMLAFVLAITLLPALLTILPIKIPKQTQGELGKMDKFGDWVINKHKILLPITAVCILASAALVPLNQVNDVPNKYFDQEIKFRQASDFVDENLQGVTMLDFELSSGESSGINNPKFLKAVGDFTAWLRAHESVDHVVSLSDTFKRLNKNMHGDDTSYYKLPESQELAAQYLLMYEMSLPYGLDLNNQINIDKSSMRVSVTMDNLGSKEIVAIEQAVDTWFEKNAPFIDVKAASPSLMFAHIGERNMKSMLVGSTLALVLISGLLIFALKSFKYGFISLLPNLAPVAMGFGFWALFSGEVNLGLSVVTSMCIGIVVDDTVHFLSKYKRSREKGNSAEQAVRYAFSSVGRALWITTLVLCTGFMVLAQSAFALNGDMGLLTAVIILLALAVDFLFLPAFLLVFDKTVYSNRSLDNV</sequence>
<keyword evidence="2" id="KW-1003">Cell membrane</keyword>
<evidence type="ECO:0000259" key="7">
    <source>
        <dbReference type="PROSITE" id="PS50156"/>
    </source>
</evidence>
<evidence type="ECO:0000256" key="2">
    <source>
        <dbReference type="ARBA" id="ARBA00022475"/>
    </source>
</evidence>
<feature type="transmembrane region" description="Helical" evidence="6">
    <location>
        <begin position="320"/>
        <end position="341"/>
    </location>
</feature>
<evidence type="ECO:0000256" key="5">
    <source>
        <dbReference type="ARBA" id="ARBA00023136"/>
    </source>
</evidence>
<reference evidence="8" key="1">
    <citation type="submission" date="2022-10" db="EMBL/GenBank/DDBJ databases">
        <title>Catenovulum adriacola sp. nov. isolated in the Harbour of Susak.</title>
        <authorList>
            <person name="Schoch T."/>
            <person name="Reich S.J."/>
            <person name="Stoeferle S."/>
            <person name="Flaiz M."/>
            <person name="Kazda M."/>
            <person name="Riedel C.U."/>
            <person name="Duerre P."/>
        </authorList>
    </citation>
    <scope>NUCLEOTIDE SEQUENCE</scope>
    <source>
        <strain evidence="8">TS8</strain>
    </source>
</reference>
<dbReference type="Gene3D" id="1.20.1640.10">
    <property type="entry name" value="Multidrug efflux transporter AcrB transmembrane domain"/>
    <property type="match status" value="2"/>
</dbReference>
<feature type="transmembrane region" description="Helical" evidence="6">
    <location>
        <begin position="706"/>
        <end position="728"/>
    </location>
</feature>
<feature type="transmembrane region" description="Helical" evidence="6">
    <location>
        <begin position="658"/>
        <end position="679"/>
    </location>
</feature>